<feature type="chain" id="PRO_5016999803" evidence="1">
    <location>
        <begin position="22"/>
        <end position="533"/>
    </location>
</feature>
<keyword evidence="1" id="KW-0732">Signal</keyword>
<protein>
    <submittedName>
        <fullName evidence="2">Uncharacterized protein</fullName>
    </submittedName>
</protein>
<organism evidence="2 3">
    <name type="scientific">Roseimicrobium gellanilyticum</name>
    <dbReference type="NCBI Taxonomy" id="748857"/>
    <lineage>
        <taxon>Bacteria</taxon>
        <taxon>Pseudomonadati</taxon>
        <taxon>Verrucomicrobiota</taxon>
        <taxon>Verrucomicrobiia</taxon>
        <taxon>Verrucomicrobiales</taxon>
        <taxon>Verrucomicrobiaceae</taxon>
        <taxon>Roseimicrobium</taxon>
    </lineage>
</organism>
<proteinExistence type="predicted"/>
<dbReference type="Proteomes" id="UP000253426">
    <property type="component" value="Unassembled WGS sequence"/>
</dbReference>
<name>A0A366HIT4_9BACT</name>
<sequence>MLKNLLSVAMVALGVAMFGAAAPAQDAMKFQVEGANPGGKGSYKGEVELTKLSSATAKARWTTGANKEVTEGIAIKTDKAIGAAYGGKDLYALALYSIKGNSIEAVWTTAAAPKESSTYALKGSDFQGALSFADGTPGTVTFTATGENVYKVVWQLTSGRFEGVGVRKGDVLAAASGAKDGSFGVAGYVPKGDIIDGSWAVNGATAAGTEVWSLPGGSTGASAAPVGDGTKVTFSGDTYTLKDKKSAPGQPTAELREYLRDGETFEDYRKMVGLRTHVTKADAATMAKAVLAQVQKEHPNSYVKEIVMQPEAATIFFILVVGNDAELNLWRYQKAENGLASAQFVLRNKAPYETQKKFKAEQDKNFDQWLEEISRLGGQAYDLVTASAGATVAAPTAPATPAKSSSEEISPELVKAIKGDMDKCGKIAMEFMGHLKGGATDKAVALMNDSAFTGTSRDAFAAQLAKSNGVFGELKSFKPDKKSTTFEMKDGLVNFYLHADSEYANATVHEVLRFVKNKAGEIEFVGYNRTAKQ</sequence>
<gene>
    <name evidence="2" type="ORF">DES53_106281</name>
</gene>
<dbReference type="OrthoDB" id="176410at2"/>
<reference evidence="2 3" key="1">
    <citation type="submission" date="2018-06" db="EMBL/GenBank/DDBJ databases">
        <title>Genomic Encyclopedia of Type Strains, Phase IV (KMG-IV): sequencing the most valuable type-strain genomes for metagenomic binning, comparative biology and taxonomic classification.</title>
        <authorList>
            <person name="Goeker M."/>
        </authorList>
    </citation>
    <scope>NUCLEOTIDE SEQUENCE [LARGE SCALE GENOMIC DNA]</scope>
    <source>
        <strain evidence="2 3">DSM 25532</strain>
    </source>
</reference>
<evidence type="ECO:0000313" key="2">
    <source>
        <dbReference type="EMBL" id="RBP42572.1"/>
    </source>
</evidence>
<dbReference type="RefSeq" id="WP_113959691.1">
    <property type="nucleotide sequence ID" value="NZ_QNRR01000006.1"/>
</dbReference>
<comment type="caution">
    <text evidence="2">The sequence shown here is derived from an EMBL/GenBank/DDBJ whole genome shotgun (WGS) entry which is preliminary data.</text>
</comment>
<evidence type="ECO:0000313" key="3">
    <source>
        <dbReference type="Proteomes" id="UP000253426"/>
    </source>
</evidence>
<accession>A0A366HIT4</accession>
<dbReference type="EMBL" id="QNRR01000006">
    <property type="protein sequence ID" value="RBP42572.1"/>
    <property type="molecule type" value="Genomic_DNA"/>
</dbReference>
<keyword evidence="3" id="KW-1185">Reference proteome</keyword>
<feature type="signal peptide" evidence="1">
    <location>
        <begin position="1"/>
        <end position="21"/>
    </location>
</feature>
<evidence type="ECO:0000256" key="1">
    <source>
        <dbReference type="SAM" id="SignalP"/>
    </source>
</evidence>
<dbReference type="AlphaFoldDB" id="A0A366HIT4"/>